<sequence length="145" mass="16385">MKRLMVLLFASLLVLSACGGGSKVELKDITQKFKDEGLQVNDEKEMTKDDYGLAPMTADKGVIFGIEKDANGEYKNGRLMKFEKEKDLDQTKKYYDDAGKGSALLYSHTYKSDDGKFLLQMNGEISEKIFDKYKDSLKKVVSENK</sequence>
<protein>
    <recommendedName>
        <fullName evidence="3">Lipoprotein</fullName>
    </recommendedName>
</protein>
<accession>A0A1J0MFW1</accession>
<gene>
    <name evidence="1" type="ORF">SpT152_003</name>
</gene>
<name>A0A1J0MFW1_9CAUD</name>
<dbReference type="EMBL" id="KX827369">
    <property type="protein sequence ID" value="APD19818.1"/>
    <property type="molecule type" value="Genomic_DNA"/>
</dbReference>
<dbReference type="PROSITE" id="PS51257">
    <property type="entry name" value="PROKAR_LIPOPROTEIN"/>
    <property type="match status" value="1"/>
</dbReference>
<keyword evidence="2" id="KW-1185">Reference proteome</keyword>
<evidence type="ECO:0008006" key="3">
    <source>
        <dbReference type="Google" id="ProtNLM"/>
    </source>
</evidence>
<evidence type="ECO:0000313" key="1">
    <source>
        <dbReference type="EMBL" id="APD19818.1"/>
    </source>
</evidence>
<reference evidence="1 2" key="1">
    <citation type="submission" date="2016-09" db="EMBL/GenBank/DDBJ databases">
        <title>Whole-genome sequencing of Staphylococcus pseudintermedius phages.</title>
        <authorList>
            <person name="Breteau M."/>
            <person name="Kot W."/>
            <person name="Vogensen F.K."/>
            <person name="Moodley A."/>
            <person name="Wellington E.M.H."/>
            <person name="Hodgson D.A."/>
        </authorList>
    </citation>
    <scope>NUCLEOTIDE SEQUENCE [LARGE SCALE GENOMIC DNA]</scope>
</reference>
<dbReference type="Proteomes" id="UP000222611">
    <property type="component" value="Segment"/>
</dbReference>
<proteinExistence type="predicted"/>
<evidence type="ECO:0000313" key="2">
    <source>
        <dbReference type="Proteomes" id="UP000222611"/>
    </source>
</evidence>
<organism evidence="1 2">
    <name type="scientific">Staphylococcus phage SpT152</name>
    <dbReference type="NCBI Taxonomy" id="1913446"/>
    <lineage>
        <taxon>Viruses</taxon>
        <taxon>Duplodnaviria</taxon>
        <taxon>Heunggongvirae</taxon>
        <taxon>Uroviricota</taxon>
        <taxon>Caudoviricetes</taxon>
        <taxon>Coventryvirus</taxon>
        <taxon>Coventryvirus SpT152</taxon>
    </lineage>
</organism>